<dbReference type="Gene3D" id="3.90.470.30">
    <property type="match status" value="1"/>
</dbReference>
<evidence type="ECO:0000259" key="2">
    <source>
        <dbReference type="Pfam" id="PF18427"/>
    </source>
</evidence>
<protein>
    <submittedName>
        <fullName evidence="3">Diol dehydratase reactivase alpha subunit</fullName>
    </submittedName>
</protein>
<feature type="domain" description="DD-reactivating factor swiveling" evidence="2">
    <location>
        <begin position="87"/>
        <end position="248"/>
    </location>
</feature>
<dbReference type="Gene3D" id="2.40.50.140">
    <property type="entry name" value="Nucleic acid-binding proteins"/>
    <property type="match status" value="1"/>
</dbReference>
<keyword evidence="4" id="KW-1185">Reference proteome</keyword>
<evidence type="ECO:0000259" key="1">
    <source>
        <dbReference type="Pfam" id="PF08841"/>
    </source>
</evidence>
<dbReference type="SUPFAM" id="SSF53067">
    <property type="entry name" value="Actin-like ATPase domain"/>
    <property type="match status" value="2"/>
</dbReference>
<dbReference type="InterPro" id="IPR028975">
    <property type="entry name" value="DDRA_swiveling_dom_sf"/>
</dbReference>
<dbReference type="Proteomes" id="UP000547444">
    <property type="component" value="Unassembled WGS sequence"/>
</dbReference>
<dbReference type="NCBIfam" id="TIGR04491">
    <property type="entry name" value="reactive_PduG"/>
    <property type="match status" value="1"/>
</dbReference>
<dbReference type="EMBL" id="JAANOW010000001">
    <property type="protein sequence ID" value="NIH94475.1"/>
    <property type="molecule type" value="Genomic_DNA"/>
</dbReference>
<gene>
    <name evidence="3" type="ORF">FHU31_001431</name>
</gene>
<sequence>MDIGNSTTEASLATIDADGTPTFIGVALTRTTGIKGTVKNVEGVAKAVVWSLQGAGLALADLDLVLLNEATPVISGLAMETITETIITESTMIGHDPRTPGGRGLGVGTIVDFAALAEITTGEPIIPVVPGNVDFDLVAATINAAAHRGVEISGAILCNDDAVLVSNRLETKIPIIDEVSRIEAVPRGMIAAVEVAAPGQSIRTLSNAYGLATIFGLDPDQTRVVSPVARALTGNRSAVVVRTPSGDVADRTIPAGALSLIGAKKTATIDVSRGATELMAAVERVSPLVDVTGEAGTNSGGMIANVRQSMADLSHHALADVRIQDLLAIDTAVPQEVRGGVAGEVALENAVALAAMVRTKESGMKAVADAVAAHLRAAGATNVDVVVGGVEAEMAVLGALTTPGTDKPLVVLDLGGGSTDAAVIQTDGSTDATHLAGAGDLVTKLIDAELGLDNLELAEEIKRCPLGKAESFFHIRLENGTVQFFEKPLPATAFARVVALGDTGMSPIPTRHSLDRIRTVRRTAKERVFVVNALRALRSIAPGGDLRQIGFVVLLGGCALDFEIPQQIADAVAPYGIVCGTGNVRGTEGPRNAVASGLVASYAATASRLGVGAHA</sequence>
<evidence type="ECO:0000313" key="4">
    <source>
        <dbReference type="Proteomes" id="UP000547444"/>
    </source>
</evidence>
<reference evidence="3 4" key="1">
    <citation type="submission" date="2020-03" db="EMBL/GenBank/DDBJ databases">
        <title>Sequencing the genomes of 1000 actinobacteria strains.</title>
        <authorList>
            <person name="Klenk H.-P."/>
        </authorList>
    </citation>
    <scope>NUCLEOTIDE SEQUENCE [LARGE SCALE GENOMIC DNA]</scope>
    <source>
        <strain evidence="3 4">DSM 44556</strain>
    </source>
</reference>
<dbReference type="AlphaFoldDB" id="A0A7X5TXC7"/>
<dbReference type="Pfam" id="PF08841">
    <property type="entry name" value="DDR"/>
    <property type="match status" value="1"/>
</dbReference>
<dbReference type="Pfam" id="PF18427">
    <property type="entry name" value="DDR_swiveling"/>
    <property type="match status" value="1"/>
</dbReference>
<evidence type="ECO:0000313" key="3">
    <source>
        <dbReference type="EMBL" id="NIH94475.1"/>
    </source>
</evidence>
<accession>A0A7X5TXC7</accession>
<dbReference type="InterPro" id="IPR009191">
    <property type="entry name" value="DDRA"/>
</dbReference>
<proteinExistence type="predicted"/>
<dbReference type="InterPro" id="IPR012340">
    <property type="entry name" value="NA-bd_OB-fold"/>
</dbReference>
<dbReference type="SUPFAM" id="SSF82317">
    <property type="entry name" value="Swiveling domain of dehydratase reactivase alpha subunit"/>
    <property type="match status" value="1"/>
</dbReference>
<comment type="caution">
    <text evidence="3">The sequence shown here is derived from an EMBL/GenBank/DDBJ whole genome shotgun (WGS) entry which is preliminary data.</text>
</comment>
<name>A0A7X5TXC7_9MYCO</name>
<dbReference type="InterPro" id="IPR030994">
    <property type="entry name" value="DDR_dom"/>
</dbReference>
<dbReference type="Gene3D" id="3.50.30.70">
    <property type="entry name" value="Swiveling domain of dehydratase reactivase alpha subunit"/>
    <property type="match status" value="1"/>
</dbReference>
<organism evidence="3 4">
    <name type="scientific">Mycolicibacterium fluoranthenivorans</name>
    <dbReference type="NCBI Taxonomy" id="258505"/>
    <lineage>
        <taxon>Bacteria</taxon>
        <taxon>Bacillati</taxon>
        <taxon>Actinomycetota</taxon>
        <taxon>Actinomycetes</taxon>
        <taxon>Mycobacteriales</taxon>
        <taxon>Mycobacteriaceae</taxon>
        <taxon>Mycolicibacterium</taxon>
    </lineage>
</organism>
<dbReference type="RefSeq" id="WP_263987741.1">
    <property type="nucleotide sequence ID" value="NZ_JAANOW010000001.1"/>
</dbReference>
<dbReference type="InterPro" id="IPR040916">
    <property type="entry name" value="DDR_swiveling"/>
</dbReference>
<dbReference type="InterPro" id="IPR043129">
    <property type="entry name" value="ATPase_NBD"/>
</dbReference>
<dbReference type="Gene3D" id="3.30.420.40">
    <property type="match status" value="2"/>
</dbReference>
<feature type="domain" description="Diol dehydratase reactivase ATPase-like" evidence="1">
    <location>
        <begin position="269"/>
        <end position="602"/>
    </location>
</feature>